<protein>
    <submittedName>
        <fullName evidence="2">Uncharacterized protein</fullName>
    </submittedName>
</protein>
<dbReference type="KEGG" id="bsau:DWV08_11620"/>
<dbReference type="RefSeq" id="WP_115413942.1">
    <property type="nucleotide sequence ID" value="NZ_CP031356.1"/>
</dbReference>
<reference evidence="2 4" key="2">
    <citation type="submission" date="2018-08" db="EMBL/GenBank/DDBJ databases">
        <title>Brachybacterium saurashtrense DSM 23186.</title>
        <authorList>
            <person name="Li Y."/>
        </authorList>
    </citation>
    <scope>NUCLEOTIDE SEQUENCE [LARGE SCALE GENOMIC DNA]</scope>
    <source>
        <strain evidence="2 4">DSM 23186</strain>
    </source>
</reference>
<accession>A0A345YQJ0</accession>
<proteinExistence type="predicted"/>
<dbReference type="EMBL" id="QSWH01000002">
    <property type="protein sequence ID" value="RRR23932.1"/>
    <property type="molecule type" value="Genomic_DNA"/>
</dbReference>
<dbReference type="AlphaFoldDB" id="A0A345YQJ0"/>
<organism evidence="2 4">
    <name type="scientific">Brachybacterium saurashtrense</name>
    <dbReference type="NCBI Taxonomy" id="556288"/>
    <lineage>
        <taxon>Bacteria</taxon>
        <taxon>Bacillati</taxon>
        <taxon>Actinomycetota</taxon>
        <taxon>Actinomycetes</taxon>
        <taxon>Micrococcales</taxon>
        <taxon>Dermabacteraceae</taxon>
        <taxon>Brachybacterium</taxon>
    </lineage>
</organism>
<name>A0A345YQJ0_9MICO</name>
<evidence type="ECO:0000313" key="1">
    <source>
        <dbReference type="EMBL" id="AXK46192.1"/>
    </source>
</evidence>
<evidence type="ECO:0000313" key="2">
    <source>
        <dbReference type="EMBL" id="RRR23932.1"/>
    </source>
</evidence>
<dbReference type="Proteomes" id="UP000254236">
    <property type="component" value="Chromosome"/>
</dbReference>
<sequence>MAPKALPTLGPRGKGALSTAKWALPLLIAGARWLSENPELLEKVKLQISRLLSARTSTIDGMLETITVLRESVDYLAGSADDEAEARQARDWAEQLDHCEQAAKLLTAPGAPSKERKALKKRIDALRTEIMASFIAEQGEDATAERSATT</sequence>
<dbReference type="OrthoDB" id="4793304at2"/>
<evidence type="ECO:0000313" key="4">
    <source>
        <dbReference type="Proteomes" id="UP000282185"/>
    </source>
</evidence>
<dbReference type="Proteomes" id="UP000282185">
    <property type="component" value="Unassembled WGS sequence"/>
</dbReference>
<dbReference type="EMBL" id="CP031356">
    <property type="protein sequence ID" value="AXK46192.1"/>
    <property type="molecule type" value="Genomic_DNA"/>
</dbReference>
<evidence type="ECO:0000313" key="3">
    <source>
        <dbReference type="Proteomes" id="UP000254236"/>
    </source>
</evidence>
<gene>
    <name evidence="1" type="ORF">DWV08_11620</name>
    <name evidence="2" type="ORF">DXU92_03370</name>
</gene>
<reference evidence="1 3" key="1">
    <citation type="submission" date="2018-07" db="EMBL/GenBank/DDBJ databases">
        <title>Brachybacterium saurashtrense DSM 23186 genome sequence.</title>
        <authorList>
            <person name="Guo L."/>
        </authorList>
    </citation>
    <scope>NUCLEOTIDE SEQUENCE [LARGE SCALE GENOMIC DNA]</scope>
    <source>
        <strain evidence="1 3">DSM 23186</strain>
    </source>
</reference>
<keyword evidence="3" id="KW-1185">Reference proteome</keyword>